<gene>
    <name evidence="1" type="ORF">EI167_11780</name>
</gene>
<accession>A0ABR9FMR4</accession>
<name>A0ABR9FMR4_9GAMM</name>
<dbReference type="RefSeq" id="WP_192541898.1">
    <property type="nucleotide sequence ID" value="NZ_JBQELX010000009.1"/>
</dbReference>
<protein>
    <submittedName>
        <fullName evidence="1">Uncharacterized protein</fullName>
    </submittedName>
</protein>
<proteinExistence type="predicted"/>
<organism evidence="1 2">
    <name type="scientific">Pseudoalteromonas prydzensis</name>
    <dbReference type="NCBI Taxonomy" id="182141"/>
    <lineage>
        <taxon>Bacteria</taxon>
        <taxon>Pseudomonadati</taxon>
        <taxon>Pseudomonadota</taxon>
        <taxon>Gammaproteobacteria</taxon>
        <taxon>Alteromonadales</taxon>
        <taxon>Pseudoalteromonadaceae</taxon>
        <taxon>Pseudoalteromonas</taxon>
    </lineage>
</organism>
<dbReference type="EMBL" id="RRZA01000033">
    <property type="protein sequence ID" value="MBE0458116.1"/>
    <property type="molecule type" value="Genomic_DNA"/>
</dbReference>
<comment type="caution">
    <text evidence="1">The sequence shown here is derived from an EMBL/GenBank/DDBJ whole genome shotgun (WGS) entry which is preliminary data.</text>
</comment>
<sequence length="66" mass="6380">MIAVIAAGGAVVTAGVGIAIAMGPVGWVILIGAGLATGYAAGKVADALGQGFSGLIYDVSTDINWF</sequence>
<keyword evidence="2" id="KW-1185">Reference proteome</keyword>
<reference evidence="1 2" key="1">
    <citation type="submission" date="2020-07" db="EMBL/GenBank/DDBJ databases">
        <title>Halophilic bacteria isolated from french cheeses.</title>
        <authorList>
            <person name="Kothe C.I."/>
            <person name="Farah-Kraiem B."/>
            <person name="Renault P."/>
            <person name="Dridi B."/>
        </authorList>
    </citation>
    <scope>NUCLEOTIDE SEQUENCE [LARGE SCALE GENOMIC DNA]</scope>
    <source>
        <strain evidence="1 2">FME14</strain>
    </source>
</reference>
<dbReference type="Proteomes" id="UP000707245">
    <property type="component" value="Unassembled WGS sequence"/>
</dbReference>
<evidence type="ECO:0000313" key="1">
    <source>
        <dbReference type="EMBL" id="MBE0458116.1"/>
    </source>
</evidence>
<evidence type="ECO:0000313" key="2">
    <source>
        <dbReference type="Proteomes" id="UP000707245"/>
    </source>
</evidence>